<proteinExistence type="predicted"/>
<name>A0A7S4L9P2_9EUGL</name>
<sequence>MRVAYHYTHQPLQRLAATDERMRNLYIDIHSMSLFVLAYLVPSKQREPREYWVSNDRPRWALHNDICYHAVKVCASWVMMSDTRYCINIYSIINLAGTHFCYRTVGKVEN</sequence>
<dbReference type="AlphaFoldDB" id="A0A7S4L9P2"/>
<reference evidence="1" key="1">
    <citation type="submission" date="2021-01" db="EMBL/GenBank/DDBJ databases">
        <authorList>
            <person name="Corre E."/>
            <person name="Pelletier E."/>
            <person name="Niang G."/>
            <person name="Scheremetjew M."/>
            <person name="Finn R."/>
            <person name="Kale V."/>
            <person name="Holt S."/>
            <person name="Cochrane G."/>
            <person name="Meng A."/>
            <person name="Brown T."/>
            <person name="Cohen L."/>
        </authorList>
    </citation>
    <scope>NUCLEOTIDE SEQUENCE</scope>
    <source>
        <strain evidence="1">CCMP1594</strain>
    </source>
</reference>
<gene>
    <name evidence="1" type="ORF">EGYM00163_LOCUS26825</name>
</gene>
<evidence type="ECO:0000313" key="1">
    <source>
        <dbReference type="EMBL" id="CAE0815667.1"/>
    </source>
</evidence>
<accession>A0A7S4L9P2</accession>
<protein>
    <submittedName>
        <fullName evidence="1">Uncharacterized protein</fullName>
    </submittedName>
</protein>
<dbReference type="EMBL" id="HBJA01076402">
    <property type="protein sequence ID" value="CAE0815667.1"/>
    <property type="molecule type" value="Transcribed_RNA"/>
</dbReference>
<organism evidence="1">
    <name type="scientific">Eutreptiella gymnastica</name>
    <dbReference type="NCBI Taxonomy" id="73025"/>
    <lineage>
        <taxon>Eukaryota</taxon>
        <taxon>Discoba</taxon>
        <taxon>Euglenozoa</taxon>
        <taxon>Euglenida</taxon>
        <taxon>Spirocuta</taxon>
        <taxon>Euglenophyceae</taxon>
        <taxon>Eutreptiales</taxon>
        <taxon>Eutreptiaceae</taxon>
        <taxon>Eutreptiella</taxon>
    </lineage>
</organism>